<sequence length="351" mass="37814">MPAVNPCEFRLQVFPTTAFAMVMATGIVSIAARLLGYDIIGWVLLGINAVSWPALLAINLCRLLLYPRAVHADIVDHGRGPGFLTLVAATAALGSQLSAYRVLQPAVPWLLGLAAAMWFVITYAFLSAMTIGQRKPGLHTGLNGTWLLLVVATESIAVLATAVSQMKGDATPLLDLLALGAWLLGGVLYMILITLIFYRWCFVPMTAADLTEPWWINMGAMAITTLAGSDLILAAHNVAGWPGDDRVVLRILTTACWVLATFWIPLLVALYIEKHVIVGEPVRYTVAEWSVVFPLGMYSAATHLYAEATGLHVLGYVARVAVLVAFVAWALASIGLLRSTLCSALCSVKRK</sequence>
<evidence type="ECO:0000256" key="8">
    <source>
        <dbReference type="SAM" id="Phobius"/>
    </source>
</evidence>
<dbReference type="CDD" id="cd09319">
    <property type="entry name" value="TDT_like_1"/>
    <property type="match status" value="1"/>
</dbReference>
<keyword evidence="5 8" id="KW-0812">Transmembrane</keyword>
<evidence type="ECO:0000313" key="10">
    <source>
        <dbReference type="Proteomes" id="UP000071859"/>
    </source>
</evidence>
<dbReference type="PANTHER" id="PTHR31686:SF1">
    <property type="entry name" value="SULFITE EFFLUX PUMP SSU1"/>
    <property type="match status" value="1"/>
</dbReference>
<reference evidence="9" key="1">
    <citation type="submission" date="2016-01" db="EMBL/GenBank/DDBJ databases">
        <authorList>
            <person name="Peeters C."/>
        </authorList>
    </citation>
    <scope>NUCLEOTIDE SEQUENCE</scope>
    <source>
        <strain evidence="9">LMG 29321</strain>
    </source>
</reference>
<dbReference type="AlphaFoldDB" id="A0A158CKF3"/>
<organism evidence="9 10">
    <name type="scientific">Caballeronia calidae</name>
    <dbReference type="NCBI Taxonomy" id="1777139"/>
    <lineage>
        <taxon>Bacteria</taxon>
        <taxon>Pseudomonadati</taxon>
        <taxon>Pseudomonadota</taxon>
        <taxon>Betaproteobacteria</taxon>
        <taxon>Burkholderiales</taxon>
        <taxon>Burkholderiaceae</taxon>
        <taxon>Caballeronia</taxon>
    </lineage>
</organism>
<evidence type="ECO:0000256" key="1">
    <source>
        <dbReference type="ARBA" id="ARBA00004651"/>
    </source>
</evidence>
<keyword evidence="6 8" id="KW-1133">Transmembrane helix</keyword>
<evidence type="ECO:0000313" key="9">
    <source>
        <dbReference type="EMBL" id="SAK82779.1"/>
    </source>
</evidence>
<dbReference type="GO" id="GO:0005886">
    <property type="term" value="C:plasma membrane"/>
    <property type="evidence" value="ECO:0007669"/>
    <property type="project" value="UniProtKB-SubCell"/>
</dbReference>
<evidence type="ECO:0000256" key="3">
    <source>
        <dbReference type="ARBA" id="ARBA00022448"/>
    </source>
</evidence>
<evidence type="ECO:0000256" key="2">
    <source>
        <dbReference type="ARBA" id="ARBA00008566"/>
    </source>
</evidence>
<feature type="transmembrane region" description="Helical" evidence="8">
    <location>
        <begin position="176"/>
        <end position="202"/>
    </location>
</feature>
<comment type="similarity">
    <text evidence="2">Belongs to the tellurite-resistance/dicarboxylate transporter (TDT) family.</text>
</comment>
<gene>
    <name evidence="9" type="ORF">AWB78_04048</name>
</gene>
<dbReference type="PANTHER" id="PTHR31686">
    <property type="match status" value="1"/>
</dbReference>
<dbReference type="RefSeq" id="WP_062607316.1">
    <property type="nucleotide sequence ID" value="NZ_FCOX02000021.1"/>
</dbReference>
<name>A0A158CKF3_9BURK</name>
<feature type="transmembrane region" description="Helical" evidence="8">
    <location>
        <begin position="39"/>
        <end position="61"/>
    </location>
</feature>
<evidence type="ECO:0000256" key="7">
    <source>
        <dbReference type="ARBA" id="ARBA00023136"/>
    </source>
</evidence>
<evidence type="ECO:0000256" key="4">
    <source>
        <dbReference type="ARBA" id="ARBA00022475"/>
    </source>
</evidence>
<dbReference type="EMBL" id="FCOX02000021">
    <property type="protein sequence ID" value="SAK82779.1"/>
    <property type="molecule type" value="Genomic_DNA"/>
</dbReference>
<keyword evidence="3" id="KW-0813">Transport</keyword>
<feature type="transmembrane region" description="Helical" evidence="8">
    <location>
        <begin position="318"/>
        <end position="341"/>
    </location>
</feature>
<feature type="transmembrane region" description="Helical" evidence="8">
    <location>
        <begin position="247"/>
        <end position="272"/>
    </location>
</feature>
<keyword evidence="7 8" id="KW-0472">Membrane</keyword>
<dbReference type="OrthoDB" id="958273at2"/>
<feature type="transmembrane region" description="Helical" evidence="8">
    <location>
        <begin position="284"/>
        <end position="306"/>
    </location>
</feature>
<comment type="caution">
    <text evidence="9">The sequence shown here is derived from an EMBL/GenBank/DDBJ whole genome shotgun (WGS) entry which is preliminary data.</text>
</comment>
<feature type="transmembrane region" description="Helical" evidence="8">
    <location>
        <begin position="214"/>
        <end position="235"/>
    </location>
</feature>
<dbReference type="InterPro" id="IPR038665">
    <property type="entry name" value="Voltage-dep_anion_channel_sf"/>
</dbReference>
<accession>A0A158CKF3</accession>
<dbReference type="InterPro" id="IPR004695">
    <property type="entry name" value="SLAC1/Mae1/Ssu1/TehA"/>
</dbReference>
<feature type="transmembrane region" description="Helical" evidence="8">
    <location>
        <begin position="12"/>
        <end position="33"/>
    </location>
</feature>
<evidence type="ECO:0000256" key="5">
    <source>
        <dbReference type="ARBA" id="ARBA00022692"/>
    </source>
</evidence>
<feature type="transmembrane region" description="Helical" evidence="8">
    <location>
        <begin position="146"/>
        <end position="164"/>
    </location>
</feature>
<feature type="transmembrane region" description="Helical" evidence="8">
    <location>
        <begin position="82"/>
        <end position="100"/>
    </location>
</feature>
<proteinExistence type="inferred from homology"/>
<comment type="subcellular location">
    <subcellularLocation>
        <location evidence="1">Cell membrane</location>
        <topology evidence="1">Multi-pass membrane protein</topology>
    </subcellularLocation>
</comment>
<dbReference type="Pfam" id="PF03595">
    <property type="entry name" value="SLAC1"/>
    <property type="match status" value="1"/>
</dbReference>
<protein>
    <submittedName>
        <fullName evidence="9">Membrane protein/MT1776</fullName>
    </submittedName>
</protein>
<dbReference type="InterPro" id="IPR051629">
    <property type="entry name" value="Sulfite_efflux_TDT"/>
</dbReference>
<dbReference type="Gene3D" id="1.50.10.150">
    <property type="entry name" value="Voltage-dependent anion channel"/>
    <property type="match status" value="1"/>
</dbReference>
<keyword evidence="10" id="KW-1185">Reference proteome</keyword>
<evidence type="ECO:0000256" key="6">
    <source>
        <dbReference type="ARBA" id="ARBA00022989"/>
    </source>
</evidence>
<dbReference type="GO" id="GO:0000319">
    <property type="term" value="F:sulfite transmembrane transporter activity"/>
    <property type="evidence" value="ECO:0007669"/>
    <property type="project" value="TreeGrafter"/>
</dbReference>
<dbReference type="Proteomes" id="UP000071859">
    <property type="component" value="Unassembled WGS sequence"/>
</dbReference>
<feature type="transmembrane region" description="Helical" evidence="8">
    <location>
        <begin position="106"/>
        <end position="126"/>
    </location>
</feature>
<keyword evidence="4" id="KW-1003">Cell membrane</keyword>